<dbReference type="OrthoDB" id="85079at2157"/>
<dbReference type="InterPro" id="IPR011033">
    <property type="entry name" value="PRC_barrel-like_sf"/>
</dbReference>
<evidence type="ECO:0000259" key="1">
    <source>
        <dbReference type="Pfam" id="PF05239"/>
    </source>
</evidence>
<reference evidence="2 3" key="1">
    <citation type="journal article" date="2014" name="PLoS Genet.">
        <title>Phylogenetically driven sequencing of extremely halophilic archaea reveals strategies for static and dynamic osmo-response.</title>
        <authorList>
            <person name="Becker E.A."/>
            <person name="Seitzer P.M."/>
            <person name="Tritt A."/>
            <person name="Larsen D."/>
            <person name="Krusor M."/>
            <person name="Yao A.I."/>
            <person name="Wu D."/>
            <person name="Madern D."/>
            <person name="Eisen J.A."/>
            <person name="Darling A.E."/>
            <person name="Facciotti M.T."/>
        </authorList>
    </citation>
    <scope>NUCLEOTIDE SEQUENCE [LARGE SCALE GENOMIC DNA]</scope>
    <source>
        <strain evidence="2 3">JCM 12255</strain>
    </source>
</reference>
<dbReference type="PANTHER" id="PTHR38137">
    <property type="entry name" value="PRC-BARREL DOMAIN PROTEIN"/>
    <property type="match status" value="1"/>
</dbReference>
<proteinExistence type="predicted"/>
<sequence length="81" mass="9309">MPDVFAKTLTRKTVVSADGVEFGRVRDVTLSPDSGELHDLIVEPTKRYRSRSIDFETDENDRFLVPIERVRIVKDAIVVQY</sequence>
<gene>
    <name evidence="2" type="ORF">C493_20616</name>
</gene>
<dbReference type="eggNOG" id="arCOG02155">
    <property type="taxonomic scope" value="Archaea"/>
</dbReference>
<protein>
    <submittedName>
        <fullName evidence="2">PRC-barrel domain-containing protein</fullName>
    </submittedName>
</protein>
<keyword evidence="3" id="KW-1185">Reference proteome</keyword>
<dbReference type="SUPFAM" id="SSF50346">
    <property type="entry name" value="PRC-barrel domain"/>
    <property type="match status" value="1"/>
</dbReference>
<evidence type="ECO:0000313" key="3">
    <source>
        <dbReference type="Proteomes" id="UP000011602"/>
    </source>
</evidence>
<name>L9WIV4_9EURY</name>
<organism evidence="2 3">
    <name type="scientific">Natronolimnohabitans innermongolicus JCM 12255</name>
    <dbReference type="NCBI Taxonomy" id="1227499"/>
    <lineage>
        <taxon>Archaea</taxon>
        <taxon>Methanobacteriati</taxon>
        <taxon>Methanobacteriota</taxon>
        <taxon>Stenosarchaea group</taxon>
        <taxon>Halobacteria</taxon>
        <taxon>Halobacteriales</taxon>
        <taxon>Natrialbaceae</taxon>
        <taxon>Natronolimnohabitans</taxon>
    </lineage>
</organism>
<dbReference type="Pfam" id="PF05239">
    <property type="entry name" value="PRC"/>
    <property type="match status" value="1"/>
</dbReference>
<dbReference type="Gene3D" id="2.30.30.240">
    <property type="entry name" value="PRC-barrel domain"/>
    <property type="match status" value="1"/>
</dbReference>
<dbReference type="STRING" id="1227499.C493_20616"/>
<dbReference type="RefSeq" id="WP_007261375.1">
    <property type="nucleotide sequence ID" value="NZ_AOHZ01000096.1"/>
</dbReference>
<dbReference type="PANTHER" id="PTHR38137:SF2">
    <property type="entry name" value="PRC-BARREL DOMAIN-CONTAINING PROTEIN"/>
    <property type="match status" value="1"/>
</dbReference>
<dbReference type="InterPro" id="IPR027275">
    <property type="entry name" value="PRC-brl_dom"/>
</dbReference>
<accession>L9WIV4</accession>
<dbReference type="AlphaFoldDB" id="L9WIV4"/>
<dbReference type="Proteomes" id="UP000011602">
    <property type="component" value="Unassembled WGS sequence"/>
</dbReference>
<comment type="caution">
    <text evidence="2">The sequence shown here is derived from an EMBL/GenBank/DDBJ whole genome shotgun (WGS) entry which is preliminary data.</text>
</comment>
<dbReference type="EMBL" id="AOHZ01000096">
    <property type="protein sequence ID" value="ELY49312.1"/>
    <property type="molecule type" value="Genomic_DNA"/>
</dbReference>
<evidence type="ECO:0000313" key="2">
    <source>
        <dbReference type="EMBL" id="ELY49312.1"/>
    </source>
</evidence>
<feature type="domain" description="PRC-barrel" evidence="1">
    <location>
        <begin position="3"/>
        <end position="80"/>
    </location>
</feature>